<evidence type="ECO:0000256" key="1">
    <source>
        <dbReference type="ARBA" id="ARBA00004651"/>
    </source>
</evidence>
<protein>
    <submittedName>
        <fullName evidence="7">MFS transporter</fullName>
    </submittedName>
</protein>
<evidence type="ECO:0000256" key="5">
    <source>
        <dbReference type="SAM" id="Phobius"/>
    </source>
</evidence>
<proteinExistence type="predicted"/>
<feature type="transmembrane region" description="Helical" evidence="5">
    <location>
        <begin position="41"/>
        <end position="64"/>
    </location>
</feature>
<feature type="transmembrane region" description="Helical" evidence="5">
    <location>
        <begin position="247"/>
        <end position="265"/>
    </location>
</feature>
<dbReference type="Gene3D" id="1.20.1250.20">
    <property type="entry name" value="MFS general substrate transporter like domains"/>
    <property type="match status" value="2"/>
</dbReference>
<evidence type="ECO:0000259" key="6">
    <source>
        <dbReference type="PROSITE" id="PS50850"/>
    </source>
</evidence>
<dbReference type="InterPro" id="IPR011701">
    <property type="entry name" value="MFS"/>
</dbReference>
<keyword evidence="4 5" id="KW-0472">Membrane</keyword>
<dbReference type="EMBL" id="BAAATD010000001">
    <property type="protein sequence ID" value="GAA2572475.1"/>
    <property type="molecule type" value="Genomic_DNA"/>
</dbReference>
<evidence type="ECO:0000256" key="2">
    <source>
        <dbReference type="ARBA" id="ARBA00022692"/>
    </source>
</evidence>
<evidence type="ECO:0000313" key="7">
    <source>
        <dbReference type="EMBL" id="GAA2572475.1"/>
    </source>
</evidence>
<dbReference type="PROSITE" id="PS50850">
    <property type="entry name" value="MFS"/>
    <property type="match status" value="1"/>
</dbReference>
<name>A0ABN3P9S6_9ACTN</name>
<keyword evidence="2 5" id="KW-0812">Transmembrane</keyword>
<feature type="transmembrane region" description="Helical" evidence="5">
    <location>
        <begin position="208"/>
        <end position="227"/>
    </location>
</feature>
<dbReference type="InterPro" id="IPR036259">
    <property type="entry name" value="MFS_trans_sf"/>
</dbReference>
<evidence type="ECO:0000313" key="8">
    <source>
        <dbReference type="Proteomes" id="UP001501509"/>
    </source>
</evidence>
<dbReference type="SUPFAM" id="SSF103473">
    <property type="entry name" value="MFS general substrate transporter"/>
    <property type="match status" value="1"/>
</dbReference>
<dbReference type="Proteomes" id="UP001501509">
    <property type="component" value="Unassembled WGS sequence"/>
</dbReference>
<organism evidence="7 8">
    <name type="scientific">Actinomadura fulvescens</name>
    <dbReference type="NCBI Taxonomy" id="46160"/>
    <lineage>
        <taxon>Bacteria</taxon>
        <taxon>Bacillati</taxon>
        <taxon>Actinomycetota</taxon>
        <taxon>Actinomycetes</taxon>
        <taxon>Streptosporangiales</taxon>
        <taxon>Thermomonosporaceae</taxon>
        <taxon>Actinomadura</taxon>
    </lineage>
</organism>
<gene>
    <name evidence="7" type="ORF">GCM10010411_00070</name>
</gene>
<comment type="caution">
    <text evidence="7">The sequence shown here is derived from an EMBL/GenBank/DDBJ whole genome shotgun (WGS) entry which is preliminary data.</text>
</comment>
<dbReference type="Pfam" id="PF07690">
    <property type="entry name" value="MFS_1"/>
    <property type="match status" value="1"/>
</dbReference>
<dbReference type="RefSeq" id="WP_344536442.1">
    <property type="nucleotide sequence ID" value="NZ_BAAATD010000001.1"/>
</dbReference>
<evidence type="ECO:0000256" key="3">
    <source>
        <dbReference type="ARBA" id="ARBA00022989"/>
    </source>
</evidence>
<comment type="subcellular location">
    <subcellularLocation>
        <location evidence="1">Cell membrane</location>
        <topology evidence="1">Multi-pass membrane protein</topology>
    </subcellularLocation>
</comment>
<feature type="transmembrane region" description="Helical" evidence="5">
    <location>
        <begin position="361"/>
        <end position="380"/>
    </location>
</feature>
<feature type="transmembrane region" description="Helical" evidence="5">
    <location>
        <begin position="76"/>
        <end position="101"/>
    </location>
</feature>
<feature type="transmembrane region" description="Helical" evidence="5">
    <location>
        <begin position="332"/>
        <end position="355"/>
    </location>
</feature>
<keyword evidence="3 5" id="KW-1133">Transmembrane helix</keyword>
<sequence>MSARAVISLTGYALPAISLPARLPAAMCPIGSLLLVNEHSGSISAAGLVAGALALGQAAGGPLVGRRADRHGQRRVVITASLLNATAIAALVIASVLAFPIPVQAALALLTGLSVPQIGPLARSRLIALTAQRPTLTSPAMSLDGAIDETSFVTGPALVGLLATWDPAAGLLVAAALVACFGLIFALHPSSAERAPSPKGGTAPLLTIPLILLCLGMFLQGAVFGSIQTGVTDLTEDLGHAGAAGLIYGLMGLPSALTGLAMVVLPPRPGLRTRLRLATTAQFAISLGLLTANGLASLTVAVTVLGLTFAPNIITTFALTERAAPPDRMGEAMAMLGSGIILGTSTGAMLSGWLAETSGHTAAFAAACTAAGASALIALASRQHPPGRPRPT</sequence>
<evidence type="ECO:0000256" key="4">
    <source>
        <dbReference type="ARBA" id="ARBA00023136"/>
    </source>
</evidence>
<dbReference type="PANTHER" id="PTHR23542">
    <property type="match status" value="1"/>
</dbReference>
<keyword evidence="8" id="KW-1185">Reference proteome</keyword>
<dbReference type="InterPro" id="IPR020846">
    <property type="entry name" value="MFS_dom"/>
</dbReference>
<feature type="domain" description="Major facilitator superfamily (MFS) profile" evidence="6">
    <location>
        <begin position="209"/>
        <end position="392"/>
    </location>
</feature>
<feature type="transmembrane region" description="Helical" evidence="5">
    <location>
        <begin position="168"/>
        <end position="187"/>
    </location>
</feature>
<accession>A0ABN3P9S6</accession>
<reference evidence="7 8" key="1">
    <citation type="journal article" date="2019" name="Int. J. Syst. Evol. Microbiol.">
        <title>The Global Catalogue of Microorganisms (GCM) 10K type strain sequencing project: providing services to taxonomists for standard genome sequencing and annotation.</title>
        <authorList>
            <consortium name="The Broad Institute Genomics Platform"/>
            <consortium name="The Broad Institute Genome Sequencing Center for Infectious Disease"/>
            <person name="Wu L."/>
            <person name="Ma J."/>
        </authorList>
    </citation>
    <scope>NUCLEOTIDE SEQUENCE [LARGE SCALE GENOMIC DNA]</scope>
    <source>
        <strain evidence="7 8">JCM 6833</strain>
    </source>
</reference>
<dbReference type="PANTHER" id="PTHR23542:SF1">
    <property type="entry name" value="MAJOR FACILITATOR SUPERFAMILY (MFS) PROFILE DOMAIN-CONTAINING PROTEIN"/>
    <property type="match status" value="1"/>
</dbReference>